<protein>
    <recommendedName>
        <fullName evidence="4">DUF2029 domain-containing protein</fullName>
    </recommendedName>
</protein>
<feature type="transmembrane region" description="Helical" evidence="1">
    <location>
        <begin position="169"/>
        <end position="185"/>
    </location>
</feature>
<feature type="transmembrane region" description="Helical" evidence="1">
    <location>
        <begin position="21"/>
        <end position="45"/>
    </location>
</feature>
<dbReference type="EMBL" id="JAXAVX010000015">
    <property type="protein sequence ID" value="MDX8153506.1"/>
    <property type="molecule type" value="Genomic_DNA"/>
</dbReference>
<gene>
    <name evidence="2" type="ORF">SK069_18045</name>
</gene>
<dbReference type="RefSeq" id="WP_319955656.1">
    <property type="nucleotide sequence ID" value="NZ_JAXAVX010000015.1"/>
</dbReference>
<evidence type="ECO:0000256" key="1">
    <source>
        <dbReference type="SAM" id="Phobius"/>
    </source>
</evidence>
<sequence length="462" mass="48413">MSAVFSFSRARRASLLAAWNLRGGVHLSAFVGAFVGAAAVVLYGLRSYAFNDYEFETLAAAQRLLAGDLSGFLERLSAYGGATLLQAPAMLAGAALGGEGTYAAHQDLSAYRASAAPGLVLSAVLAMVLVRRLRLGEGALAAGWAFVTAALVVGSPVAVLAAEAGHPEEALVVALALAAVLLAAADRPLLAAALVGLAAAAKPWALIAVPVVLCATADRRTLLRQLVVCAVAGGALLAPILAAQHGHRDVAAPLQSTTAGIFKPDNLFWFAGERNPRWSATPQARQGGVQVHDARPEDKIFAQRLEPSWVGRVSHPAIVLAAVVLALIYLRRRPPADRGDDLLLLLAAVCWWRCLLDSWNASYYAFGAVGALVAWQAWRGRPPILGLVLALAVWVMFRVLPGDVFTPDRHTAVYLAWAVPAGILMVARLLAPERVGGLAGRVGRPLVGRLPTLARIAGAPAR</sequence>
<feature type="transmembrane region" description="Helical" evidence="1">
    <location>
        <begin position="142"/>
        <end position="162"/>
    </location>
</feature>
<feature type="transmembrane region" description="Helical" evidence="1">
    <location>
        <begin position="110"/>
        <end position="130"/>
    </location>
</feature>
<name>A0ABU4VNS8_9ACTN</name>
<feature type="transmembrane region" description="Helical" evidence="1">
    <location>
        <begin position="412"/>
        <end position="431"/>
    </location>
</feature>
<organism evidence="2 3">
    <name type="scientific">Patulibacter brassicae</name>
    <dbReference type="NCBI Taxonomy" id="1705717"/>
    <lineage>
        <taxon>Bacteria</taxon>
        <taxon>Bacillati</taxon>
        <taxon>Actinomycetota</taxon>
        <taxon>Thermoleophilia</taxon>
        <taxon>Solirubrobacterales</taxon>
        <taxon>Patulibacteraceae</taxon>
        <taxon>Patulibacter</taxon>
    </lineage>
</organism>
<keyword evidence="3" id="KW-1185">Reference proteome</keyword>
<keyword evidence="1" id="KW-0812">Transmembrane</keyword>
<evidence type="ECO:0000313" key="3">
    <source>
        <dbReference type="Proteomes" id="UP001277761"/>
    </source>
</evidence>
<evidence type="ECO:0008006" key="4">
    <source>
        <dbReference type="Google" id="ProtNLM"/>
    </source>
</evidence>
<feature type="transmembrane region" description="Helical" evidence="1">
    <location>
        <begin position="382"/>
        <end position="400"/>
    </location>
</feature>
<evidence type="ECO:0000313" key="2">
    <source>
        <dbReference type="EMBL" id="MDX8153506.1"/>
    </source>
</evidence>
<feature type="transmembrane region" description="Helical" evidence="1">
    <location>
        <begin position="191"/>
        <end position="215"/>
    </location>
</feature>
<accession>A0ABU4VNS8</accession>
<dbReference type="Proteomes" id="UP001277761">
    <property type="component" value="Unassembled WGS sequence"/>
</dbReference>
<comment type="caution">
    <text evidence="2">The sequence shown here is derived from an EMBL/GenBank/DDBJ whole genome shotgun (WGS) entry which is preliminary data.</text>
</comment>
<proteinExistence type="predicted"/>
<reference evidence="2 3" key="1">
    <citation type="submission" date="2023-11" db="EMBL/GenBank/DDBJ databases">
        <authorList>
            <person name="Xu M."/>
            <person name="Jiang T."/>
        </authorList>
    </citation>
    <scope>NUCLEOTIDE SEQUENCE [LARGE SCALE GENOMIC DNA]</scope>
    <source>
        <strain evidence="2 3">SD</strain>
    </source>
</reference>
<keyword evidence="1" id="KW-1133">Transmembrane helix</keyword>
<feature type="transmembrane region" description="Helical" evidence="1">
    <location>
        <begin position="222"/>
        <end position="242"/>
    </location>
</feature>
<feature type="transmembrane region" description="Helical" evidence="1">
    <location>
        <begin position="313"/>
        <end position="330"/>
    </location>
</feature>
<keyword evidence="1" id="KW-0472">Membrane</keyword>